<reference evidence="2 4" key="2">
    <citation type="submission" date="2016-10" db="EMBL/GenBank/DDBJ databases">
        <authorList>
            <person name="Varghese N."/>
            <person name="Submissions S."/>
        </authorList>
    </citation>
    <scope>NUCLEOTIDE SEQUENCE [LARGE SCALE GENOMIC DNA]</scope>
    <source>
        <strain evidence="2 4">DSM 6083</strain>
    </source>
</reference>
<keyword evidence="4" id="KW-1185">Reference proteome</keyword>
<dbReference type="EMBL" id="FNHO01000001">
    <property type="protein sequence ID" value="SDL99164.1"/>
    <property type="molecule type" value="Genomic_DNA"/>
</dbReference>
<sequence length="247" mass="27545">MRHRIGIWLLVLLLGWLPALAESATEQELSTLQTLQIHASRATSSLLLYRGEGFQKAHLARMERDIQALDTALQALPSVSSPLRESHRALEAKLREGAAFGFKEDDMPWGWPLELSKALRDFLTAARAQQGPGVHAELPAKVEYLAVQYLSRAYIGSFETAREQPDTYLGQDERQLVPAIDAEFATLQGQESKLASLKTRWDFLKVALEDMNSASNNFSTASGRPFAPITVDRHTRSLSDQWMALGQ</sequence>
<organism evidence="1 3">
    <name type="scientific">Stutzerimonas balearica DSM 6083</name>
    <dbReference type="NCBI Taxonomy" id="1123016"/>
    <lineage>
        <taxon>Bacteria</taxon>
        <taxon>Pseudomonadati</taxon>
        <taxon>Pseudomonadota</taxon>
        <taxon>Gammaproteobacteria</taxon>
        <taxon>Pseudomonadales</taxon>
        <taxon>Pseudomonadaceae</taxon>
        <taxon>Stutzerimonas</taxon>
    </lineage>
</organism>
<reference evidence="3" key="1">
    <citation type="submission" date="2014-03" db="EMBL/GenBank/DDBJ databases">
        <title>Complete genome of Pseudomonas balearica DSM 6083T, a sewage water isolate from an enrichment with 2-methylnaphthalene.</title>
        <authorList>
            <person name="Salva-Serra F."/>
            <person name="Jaen-Luchoro D."/>
            <person name="Busquets A."/>
            <person name="Pena A."/>
            <person name="Gomila M."/>
            <person name="Bosch R."/>
            <person name="Nogales B."/>
            <person name="Garcia-Valdes E."/>
            <person name="Lalucat J."/>
            <person name="Bennasar A."/>
        </authorList>
    </citation>
    <scope>NUCLEOTIDE SEQUENCE [LARGE SCALE GENOMIC DNA]</scope>
    <source>
        <strain evidence="3">DSM 6083</strain>
    </source>
</reference>
<protein>
    <submittedName>
        <fullName evidence="1">Uncharacterized protein</fullName>
    </submittedName>
</protein>
<dbReference type="RefSeq" id="WP_043218161.1">
    <property type="nucleotide sequence ID" value="NZ_CP007511.1"/>
</dbReference>
<name>A0A8D3XYF5_9GAMM</name>
<reference evidence="1 3" key="3">
    <citation type="journal article" name="Genome Announc.">
        <title>Complete Genome Sequence of Pseudomonas balearica DSM 6083T.</title>
        <authorList>
            <person name="Bennasar-Figueras A."/>
            <person name="Salva-Serra F."/>
            <person name="Jaen-Luchoro D."/>
            <person name="Segui C."/>
            <person name="Aliaga F."/>
            <person name="Busquets A."/>
            <person name="Gomila M."/>
            <person name="Moore E.R."/>
            <person name="Lalucat J."/>
        </authorList>
    </citation>
    <scope>NUCLEOTIDE SEQUENCE [LARGE SCALE GENOMIC DNA]</scope>
    <source>
        <strain evidence="3">DSM 6083</strain>
        <strain evidence="1">DSM6083</strain>
    </source>
</reference>
<dbReference type="Proteomes" id="UP000182276">
    <property type="component" value="Unassembled WGS sequence"/>
</dbReference>
<gene>
    <name evidence="1" type="ORF">CL52_02210</name>
    <name evidence="2" type="ORF">SAMN05660875_101454</name>
</gene>
<proteinExistence type="predicted"/>
<accession>A0A8D3XYF5</accession>
<evidence type="ECO:0000313" key="4">
    <source>
        <dbReference type="Proteomes" id="UP000182276"/>
    </source>
</evidence>
<evidence type="ECO:0000313" key="2">
    <source>
        <dbReference type="EMBL" id="SDL99164.1"/>
    </source>
</evidence>
<dbReference type="AlphaFoldDB" id="A0A8D3XYF5"/>
<dbReference type="KEGG" id="pbm:CL52_02210"/>
<dbReference type="Proteomes" id="UP000031271">
    <property type="component" value="Chromosome"/>
</dbReference>
<evidence type="ECO:0000313" key="1">
    <source>
        <dbReference type="EMBL" id="AJE13918.1"/>
    </source>
</evidence>
<dbReference type="GeneID" id="77258739"/>
<evidence type="ECO:0000313" key="3">
    <source>
        <dbReference type="Proteomes" id="UP000031271"/>
    </source>
</evidence>
<dbReference type="EMBL" id="CP007511">
    <property type="protein sequence ID" value="AJE13918.1"/>
    <property type="molecule type" value="Genomic_DNA"/>
</dbReference>